<dbReference type="Pfam" id="PF00787">
    <property type="entry name" value="PX"/>
    <property type="match status" value="1"/>
</dbReference>
<dbReference type="SUPFAM" id="SSF64268">
    <property type="entry name" value="PX domain"/>
    <property type="match status" value="1"/>
</dbReference>
<dbReference type="InterPro" id="IPR036871">
    <property type="entry name" value="PX_dom_sf"/>
</dbReference>
<evidence type="ECO:0008006" key="9">
    <source>
        <dbReference type="Google" id="ProtNLM"/>
    </source>
</evidence>
<evidence type="ECO:0000259" key="6">
    <source>
        <dbReference type="PROSITE" id="PS51207"/>
    </source>
</evidence>
<evidence type="ECO:0000313" key="7">
    <source>
        <dbReference type="EMBL" id="KAK3099373.1"/>
    </source>
</evidence>
<dbReference type="PROSITE" id="PS50195">
    <property type="entry name" value="PX"/>
    <property type="match status" value="1"/>
</dbReference>
<feature type="compositionally biased region" description="Acidic residues" evidence="2">
    <location>
        <begin position="486"/>
        <end position="504"/>
    </location>
</feature>
<dbReference type="Gene3D" id="1.10.167.10">
    <property type="entry name" value="Regulator of G-protein Signalling 4, domain 2"/>
    <property type="match status" value="1"/>
</dbReference>
<dbReference type="Pfam" id="PF00615">
    <property type="entry name" value="RGS"/>
    <property type="match status" value="1"/>
</dbReference>
<dbReference type="PANTHER" id="PTHR22775:SF48">
    <property type="entry name" value="SORTING NEXIN-25"/>
    <property type="match status" value="1"/>
</dbReference>
<evidence type="ECO:0000256" key="2">
    <source>
        <dbReference type="SAM" id="MobiDB-lite"/>
    </source>
</evidence>
<dbReference type="PROSITE" id="PS51207">
    <property type="entry name" value="PXA"/>
    <property type="match status" value="1"/>
</dbReference>
<organism evidence="7 8">
    <name type="scientific">Pinctada imbricata</name>
    <name type="common">Atlantic pearl-oyster</name>
    <name type="synonym">Pinctada martensii</name>
    <dbReference type="NCBI Taxonomy" id="66713"/>
    <lineage>
        <taxon>Eukaryota</taxon>
        <taxon>Metazoa</taxon>
        <taxon>Spiralia</taxon>
        <taxon>Lophotrochozoa</taxon>
        <taxon>Mollusca</taxon>
        <taxon>Bivalvia</taxon>
        <taxon>Autobranchia</taxon>
        <taxon>Pteriomorphia</taxon>
        <taxon>Pterioida</taxon>
        <taxon>Pterioidea</taxon>
        <taxon>Pteriidae</taxon>
        <taxon>Pinctada</taxon>
    </lineage>
</organism>
<feature type="region of interest" description="Disordered" evidence="2">
    <location>
        <begin position="472"/>
        <end position="505"/>
    </location>
</feature>
<dbReference type="PROSITE" id="PS50132">
    <property type="entry name" value="RGS"/>
    <property type="match status" value="1"/>
</dbReference>
<dbReference type="Proteomes" id="UP001186944">
    <property type="component" value="Unassembled WGS sequence"/>
</dbReference>
<name>A0AA88YH62_PINIB</name>
<dbReference type="SUPFAM" id="SSF48097">
    <property type="entry name" value="Regulator of G-protein signaling, RGS"/>
    <property type="match status" value="1"/>
</dbReference>
<dbReference type="SMART" id="SM00313">
    <property type="entry name" value="PXA"/>
    <property type="match status" value="1"/>
</dbReference>
<dbReference type="Pfam" id="PF02194">
    <property type="entry name" value="PXA"/>
    <property type="match status" value="1"/>
</dbReference>
<evidence type="ECO:0000259" key="5">
    <source>
        <dbReference type="PROSITE" id="PS50195"/>
    </source>
</evidence>
<evidence type="ECO:0000256" key="1">
    <source>
        <dbReference type="ARBA" id="ARBA00010883"/>
    </source>
</evidence>
<evidence type="ECO:0000256" key="3">
    <source>
        <dbReference type="SAM" id="Phobius"/>
    </source>
</evidence>
<protein>
    <recommendedName>
        <fullName evidence="9">Sorting nexin-25</fullName>
    </recommendedName>
</protein>
<evidence type="ECO:0000259" key="4">
    <source>
        <dbReference type="PROSITE" id="PS50132"/>
    </source>
</evidence>
<reference evidence="7" key="1">
    <citation type="submission" date="2019-08" db="EMBL/GenBank/DDBJ databases">
        <title>The improved chromosome-level genome for the pearl oyster Pinctada fucata martensii using PacBio sequencing and Hi-C.</title>
        <authorList>
            <person name="Zheng Z."/>
        </authorList>
    </citation>
    <scope>NUCLEOTIDE SEQUENCE</scope>
    <source>
        <strain evidence="7">ZZ-2019</strain>
        <tissue evidence="7">Adductor muscle</tissue>
    </source>
</reference>
<feature type="region of interest" description="Disordered" evidence="2">
    <location>
        <begin position="534"/>
        <end position="555"/>
    </location>
</feature>
<dbReference type="EMBL" id="VSWD01000006">
    <property type="protein sequence ID" value="KAK3099373.1"/>
    <property type="molecule type" value="Genomic_DNA"/>
</dbReference>
<dbReference type="Pfam" id="PF08628">
    <property type="entry name" value="Nexin_C"/>
    <property type="match status" value="1"/>
</dbReference>
<dbReference type="InterPro" id="IPR003114">
    <property type="entry name" value="Phox_assoc"/>
</dbReference>
<keyword evidence="3" id="KW-0472">Membrane</keyword>
<dbReference type="InterPro" id="IPR013937">
    <property type="entry name" value="Sorting_nexin_C"/>
</dbReference>
<dbReference type="SMART" id="SM00312">
    <property type="entry name" value="PX"/>
    <property type="match status" value="1"/>
</dbReference>
<dbReference type="Gene3D" id="3.30.1520.10">
    <property type="entry name" value="Phox-like domain"/>
    <property type="match status" value="1"/>
</dbReference>
<feature type="domain" description="PXA" evidence="6">
    <location>
        <begin position="95"/>
        <end position="262"/>
    </location>
</feature>
<feature type="transmembrane region" description="Helical" evidence="3">
    <location>
        <begin position="7"/>
        <end position="24"/>
    </location>
</feature>
<evidence type="ECO:0000313" key="8">
    <source>
        <dbReference type="Proteomes" id="UP001186944"/>
    </source>
</evidence>
<comment type="caution">
    <text evidence="7">The sequence shown here is derived from an EMBL/GenBank/DDBJ whole genome shotgun (WGS) entry which is preliminary data.</text>
</comment>
<keyword evidence="8" id="KW-1185">Reference proteome</keyword>
<proteinExistence type="inferred from homology"/>
<dbReference type="PANTHER" id="PTHR22775">
    <property type="entry name" value="SORTING NEXIN"/>
    <property type="match status" value="1"/>
</dbReference>
<keyword evidence="3" id="KW-0812">Transmembrane</keyword>
<dbReference type="InterPro" id="IPR044926">
    <property type="entry name" value="RGS_subdomain_2"/>
</dbReference>
<accession>A0AA88YH62</accession>
<dbReference type="GO" id="GO:0035091">
    <property type="term" value="F:phosphatidylinositol binding"/>
    <property type="evidence" value="ECO:0007669"/>
    <property type="project" value="InterPro"/>
</dbReference>
<gene>
    <name evidence="7" type="ORF">FSP39_003500</name>
</gene>
<comment type="similarity">
    <text evidence="1">Belongs to the sorting nexin family.</text>
</comment>
<dbReference type="AlphaFoldDB" id="A0AA88YH62"/>
<keyword evidence="3" id="KW-1133">Transmembrane helix</keyword>
<dbReference type="SMART" id="SM00315">
    <property type="entry name" value="RGS"/>
    <property type="match status" value="1"/>
</dbReference>
<dbReference type="InterPro" id="IPR001683">
    <property type="entry name" value="PX_dom"/>
</dbReference>
<feature type="domain" description="RGS" evidence="4">
    <location>
        <begin position="372"/>
        <end position="464"/>
    </location>
</feature>
<dbReference type="InterPro" id="IPR036305">
    <property type="entry name" value="RGS_sf"/>
</dbReference>
<dbReference type="InterPro" id="IPR016137">
    <property type="entry name" value="RGS"/>
</dbReference>
<feature type="domain" description="PX" evidence="5">
    <location>
        <begin position="582"/>
        <end position="705"/>
    </location>
</feature>
<feature type="compositionally biased region" description="Basic and acidic residues" evidence="2">
    <location>
        <begin position="539"/>
        <end position="555"/>
    </location>
</feature>
<feature type="region of interest" description="Disordered" evidence="2">
    <location>
        <begin position="317"/>
        <end position="338"/>
    </location>
</feature>
<sequence>MMRTRGILLVNGSVGVTLALLYYYDVLWTLLSLLLHAVVCVIGVYLTVSWSLVRGKQYKPVSRPPVSKVAHDLLQKMIEKRSERTGEVKKVVVITRNIDIAIQEVIDLVVRDYILTWYTDLSKDQDTFTNSFRSDMWVMIENFSVRLARIDQMKFFTKDLVEILHRHFKTIRHYTKRPDQEVTPVFILQPWLENDQMETDFLRKVCEAMLGLLMPKEYRRCSIIRKMLREILTTAVLKPTVDMICDPDYINQKLIGYIDYRRQLSEDTRRTYTYAETYEDFVKMIQKCTDIEHLKQIRYNIITEIIHATTIQNLKEQDIDSGERGGKSQERGAQKTAKGDLLRTRNLKRYINNLKVAKVKSEKRIHSLGGPEYKSYDTTEESDIVTLGSKKKQHQLGKEIFDKYIVSSSSSVKLDRSTVKGMESYVLGNTGPEAFEDGQTQICMVLKQTYYPSFIVSDIYHRYRLNIEEGASGPMTRRNKDQMFFEPDDDDDIDSQSSDTTDDSDIFRNQSYIAQQKLEQLDDKIHNKDHALKALRQSRKPDDTKSEKVEKDLERESENLKLERRQLEAHILRTQTWCENQGMWRAHVYEAQIVEEDEKKLPVFVLIIHLAGREKSHNLQHSSEGWVVTRTLPEFHAAHLKLVEIGPWLKKKELPSVGRFKTVDEKFLAEAKNILNDYLNAIMKDGLMAQSEALYSFLTPTPEYFKQKTLEKKPGFSFANLLKSFPLIQDKADTDGELKLVDEDDEVSKLDKTKDSIAEPFYKLVNEVFECKGMFKWVRRSFITFVEVTFGRSINRQLRETVDWVFSESMIIYYITMFKNSVWPQGQLAPSLPLRSDSQKLQTRMEAKEKFLQNMPDAVKNLLGEENGRRGTIKIFEVLQDVRLNKHLFYIILEHLLAEVFPEIHDK</sequence>